<evidence type="ECO:0008006" key="3">
    <source>
        <dbReference type="Google" id="ProtNLM"/>
    </source>
</evidence>
<organism evidence="1 2">
    <name type="scientific">Pleurodeles waltl</name>
    <name type="common">Iberian ribbed newt</name>
    <dbReference type="NCBI Taxonomy" id="8319"/>
    <lineage>
        <taxon>Eukaryota</taxon>
        <taxon>Metazoa</taxon>
        <taxon>Chordata</taxon>
        <taxon>Craniata</taxon>
        <taxon>Vertebrata</taxon>
        <taxon>Euteleostomi</taxon>
        <taxon>Amphibia</taxon>
        <taxon>Batrachia</taxon>
        <taxon>Caudata</taxon>
        <taxon>Salamandroidea</taxon>
        <taxon>Salamandridae</taxon>
        <taxon>Pleurodelinae</taxon>
        <taxon>Pleurodeles</taxon>
    </lineage>
</organism>
<accession>A0AAV7LQ70</accession>
<dbReference type="Proteomes" id="UP001066276">
    <property type="component" value="Chromosome 11"/>
</dbReference>
<reference evidence="1" key="1">
    <citation type="journal article" date="2022" name="bioRxiv">
        <title>Sequencing and chromosome-scale assembly of the giantPleurodeles waltlgenome.</title>
        <authorList>
            <person name="Brown T."/>
            <person name="Elewa A."/>
            <person name="Iarovenko S."/>
            <person name="Subramanian E."/>
            <person name="Araus A.J."/>
            <person name="Petzold A."/>
            <person name="Susuki M."/>
            <person name="Suzuki K.-i.T."/>
            <person name="Hayashi T."/>
            <person name="Toyoda A."/>
            <person name="Oliveira C."/>
            <person name="Osipova E."/>
            <person name="Leigh N.D."/>
            <person name="Simon A."/>
            <person name="Yun M.H."/>
        </authorList>
    </citation>
    <scope>NUCLEOTIDE SEQUENCE</scope>
    <source>
        <strain evidence="1">20211129_DDA</strain>
        <tissue evidence="1">Liver</tissue>
    </source>
</reference>
<keyword evidence="2" id="KW-1185">Reference proteome</keyword>
<proteinExistence type="predicted"/>
<dbReference type="EMBL" id="JANPWB010000015">
    <property type="protein sequence ID" value="KAJ1093217.1"/>
    <property type="molecule type" value="Genomic_DNA"/>
</dbReference>
<protein>
    <recommendedName>
        <fullName evidence="3">Reverse transcriptase</fullName>
    </recommendedName>
</protein>
<sequence>MRALEETGLQSCGDVAQRQLQLIQQQYQQLLPDDAKKAWQAAQGHIYQWGDKSSRMLHRLCQATHAVSLGPMIRNTRGELLSSPREVAQSFAAFNSELYARRDTVHVDQITEFVQALPLHLSDTACAELDDRITEGDLAAALAEIRTGKAPGPKGFLCKFLKYAATQETLAGGNPLGF</sequence>
<gene>
    <name evidence="1" type="ORF">NDU88_006322</name>
</gene>
<comment type="caution">
    <text evidence="1">The sequence shown here is derived from an EMBL/GenBank/DDBJ whole genome shotgun (WGS) entry which is preliminary data.</text>
</comment>
<dbReference type="AlphaFoldDB" id="A0AAV7LQ70"/>
<evidence type="ECO:0000313" key="1">
    <source>
        <dbReference type="EMBL" id="KAJ1093217.1"/>
    </source>
</evidence>
<evidence type="ECO:0000313" key="2">
    <source>
        <dbReference type="Proteomes" id="UP001066276"/>
    </source>
</evidence>
<name>A0AAV7LQ70_PLEWA</name>